<dbReference type="Pfam" id="PF13519">
    <property type="entry name" value="VWA_2"/>
    <property type="match status" value="1"/>
</dbReference>
<accession>A0A517SZZ4</accession>
<evidence type="ECO:0000256" key="2">
    <source>
        <dbReference type="SAM" id="Phobius"/>
    </source>
</evidence>
<dbReference type="AlphaFoldDB" id="A0A517SZZ4"/>
<dbReference type="InterPro" id="IPR036465">
    <property type="entry name" value="vWFA_dom_sf"/>
</dbReference>
<dbReference type="InterPro" id="IPR029062">
    <property type="entry name" value="Class_I_gatase-like"/>
</dbReference>
<dbReference type="Pfam" id="PF07090">
    <property type="entry name" value="GATase1_like"/>
    <property type="match status" value="1"/>
</dbReference>
<dbReference type="Gene3D" id="3.40.50.410">
    <property type="entry name" value="von Willebrand factor, type A domain"/>
    <property type="match status" value="1"/>
</dbReference>
<keyword evidence="2" id="KW-1133">Transmembrane helix</keyword>
<dbReference type="SUPFAM" id="SSF53300">
    <property type="entry name" value="vWA-like"/>
    <property type="match status" value="2"/>
</dbReference>
<sequence length="1025" mass="111805">MPFRLSFEYPSYLVLMLALPMLWWVGYGSLRVLGRFRRLFALTLRTLVWTILVFAIAGVQFVRVNRQMTVVYLLDQSDSIPSATRQVMLDYVVKNVRKFRDKKRGDKAGVIVFGREADIEVAPYDDNIFNTRLESTGGEGDATNLETALDLAQAIMPANTSRRLVIVTDGNENLGQARKIKSRLAEAGIGVDVVPVMLSQGNEVLLEKIELPTDIRKGQPFEARVVLSNYSAAGASGQPVKGRLEVKQKVGNRESPLLSEEITLEPGKNVFPIKHQIDQPDAYVYKAEFIPTENGSDSLSENNQATAYTYVRGKGRVLMIVDAKPERADDYDLLANRLRNNNIEVVKQLTTQMFGSLAELQAYDAVILAGTPRVSETGTREVVGFTDAQIEMLVRNTQQLGAGLLMIGGPEALGAGGWGGTELEKAMPVDFTIKNSKVEHVGALALIMHACEMPKGNHWQKVICQTAIEQLGASDFAGVLYWGPGRDQWLWGTSTAKNPGMVRVGDNRKEMMARVSRMTPGDMPQFDPAMLMAVKSLRATPASVKHCIIISDGDPSDPKQSTIQAFQKQANGDPGITITTVAVAGHGLNGSPRMKRIAAQTGGKYYQVKSGRALPKIFQKEARRVSKPLVIEPPGGAHPEKVFPHAMLDGVNPLFPPISGFVLTQTKESALARVLVQSDVPAEKENATILAAWTYGLGRTAVLTTDAGARWSSSWNDWEDGDKFYSQLVRWLMRPTGDTGKFNVATSVNDGEVQVVVNALSKDDSFLDFLEMEATVLDADLNPAPLRIRQVAPGRYAGSFPATKAGSYLVTVVPGPGAPPLTTGVTVPYSDEYRVNQTNLALIESLAAIEPKGGAAGNVTPPLESRVSKDLVETDAFRTGLAPARSIRDTWHWFVFAGCVVFFGDVLIRRVAFDLSWIGRSIGRLRGDSNDDQTVMSRLDALQKSKTEAEQGIEKRRASARFNPTQVDAGQDGAEELQSLGQSTGLPGKGNATPSGQPSMDVPKEQASYTERLLAAKKRARKNDD</sequence>
<dbReference type="Gene3D" id="3.40.50.880">
    <property type="match status" value="2"/>
</dbReference>
<proteinExistence type="predicted"/>
<reference evidence="4 5" key="1">
    <citation type="submission" date="2019-02" db="EMBL/GenBank/DDBJ databases">
        <title>Deep-cultivation of Planctomycetes and their phenomic and genomic characterization uncovers novel biology.</title>
        <authorList>
            <person name="Wiegand S."/>
            <person name="Jogler M."/>
            <person name="Boedeker C."/>
            <person name="Pinto D."/>
            <person name="Vollmers J."/>
            <person name="Rivas-Marin E."/>
            <person name="Kohn T."/>
            <person name="Peeters S.H."/>
            <person name="Heuer A."/>
            <person name="Rast P."/>
            <person name="Oberbeckmann S."/>
            <person name="Bunk B."/>
            <person name="Jeske O."/>
            <person name="Meyerdierks A."/>
            <person name="Storesund J.E."/>
            <person name="Kallscheuer N."/>
            <person name="Luecker S."/>
            <person name="Lage O.M."/>
            <person name="Pohl T."/>
            <person name="Merkel B.J."/>
            <person name="Hornburger P."/>
            <person name="Mueller R.-W."/>
            <person name="Bruemmer F."/>
            <person name="Labrenz M."/>
            <person name="Spormann A.M."/>
            <person name="Op den Camp H."/>
            <person name="Overmann J."/>
            <person name="Amann R."/>
            <person name="Jetten M.S.M."/>
            <person name="Mascher T."/>
            <person name="Medema M.H."/>
            <person name="Devos D.P."/>
            <person name="Kaster A.-K."/>
            <person name="Ovreas L."/>
            <person name="Rohde M."/>
            <person name="Galperin M.Y."/>
            <person name="Jogler C."/>
        </authorList>
    </citation>
    <scope>NUCLEOTIDE SEQUENCE [LARGE SCALE GENOMIC DNA]</scope>
    <source>
        <strain evidence="4 5">SV_7m_r</strain>
    </source>
</reference>
<dbReference type="Pfam" id="PF00092">
    <property type="entry name" value="VWA"/>
    <property type="match status" value="1"/>
</dbReference>
<feature type="transmembrane region" description="Helical" evidence="2">
    <location>
        <begin position="42"/>
        <end position="62"/>
    </location>
</feature>
<dbReference type="InterPro" id="IPR010768">
    <property type="entry name" value="GATase1-like"/>
</dbReference>
<feature type="domain" description="VWFA" evidence="3">
    <location>
        <begin position="69"/>
        <end position="250"/>
    </location>
</feature>
<dbReference type="InterPro" id="IPR002035">
    <property type="entry name" value="VWF_A"/>
</dbReference>
<evidence type="ECO:0000256" key="1">
    <source>
        <dbReference type="SAM" id="MobiDB-lite"/>
    </source>
</evidence>
<keyword evidence="2" id="KW-0472">Membrane</keyword>
<name>A0A517SZZ4_9BACT</name>
<organism evidence="4 5">
    <name type="scientific">Stieleria bergensis</name>
    <dbReference type="NCBI Taxonomy" id="2528025"/>
    <lineage>
        <taxon>Bacteria</taxon>
        <taxon>Pseudomonadati</taxon>
        <taxon>Planctomycetota</taxon>
        <taxon>Planctomycetia</taxon>
        <taxon>Pirellulales</taxon>
        <taxon>Pirellulaceae</taxon>
        <taxon>Stieleria</taxon>
    </lineage>
</organism>
<feature type="transmembrane region" description="Helical" evidence="2">
    <location>
        <begin position="12"/>
        <end position="30"/>
    </location>
</feature>
<dbReference type="SMART" id="SM00327">
    <property type="entry name" value="VWA"/>
    <property type="match status" value="2"/>
</dbReference>
<protein>
    <submittedName>
        <fullName evidence="4">von Willebrand factor type A domain protein</fullName>
    </submittedName>
</protein>
<feature type="compositionally biased region" description="Basic residues" evidence="1">
    <location>
        <begin position="1015"/>
        <end position="1025"/>
    </location>
</feature>
<evidence type="ECO:0000259" key="3">
    <source>
        <dbReference type="PROSITE" id="PS50234"/>
    </source>
</evidence>
<dbReference type="SUPFAM" id="SSF52317">
    <property type="entry name" value="Class I glutamine amidotransferase-like"/>
    <property type="match status" value="1"/>
</dbReference>
<keyword evidence="5" id="KW-1185">Reference proteome</keyword>
<feature type="compositionally biased region" description="Basic and acidic residues" evidence="1">
    <location>
        <begin position="943"/>
        <end position="957"/>
    </location>
</feature>
<keyword evidence="2" id="KW-0812">Transmembrane</keyword>
<feature type="region of interest" description="Disordered" evidence="1">
    <location>
        <begin position="943"/>
        <end position="1025"/>
    </location>
</feature>
<dbReference type="PANTHER" id="PTHR37947:SF2">
    <property type="entry name" value="VON WILLEBRAND FACTOR TYPE A"/>
    <property type="match status" value="1"/>
</dbReference>
<dbReference type="EMBL" id="CP036272">
    <property type="protein sequence ID" value="QDT61717.1"/>
    <property type="molecule type" value="Genomic_DNA"/>
</dbReference>
<evidence type="ECO:0000313" key="5">
    <source>
        <dbReference type="Proteomes" id="UP000315003"/>
    </source>
</evidence>
<evidence type="ECO:0000313" key="4">
    <source>
        <dbReference type="EMBL" id="QDT61717.1"/>
    </source>
</evidence>
<dbReference type="RefSeq" id="WP_419187646.1">
    <property type="nucleotide sequence ID" value="NZ_CP036272.1"/>
</dbReference>
<dbReference type="Proteomes" id="UP000315003">
    <property type="component" value="Chromosome"/>
</dbReference>
<dbReference type="CDD" id="cd00198">
    <property type="entry name" value="vWFA"/>
    <property type="match status" value="1"/>
</dbReference>
<gene>
    <name evidence="4" type="ORF">SV7mr_42560</name>
</gene>
<dbReference type="PROSITE" id="PS50234">
    <property type="entry name" value="VWFA"/>
    <property type="match status" value="1"/>
</dbReference>
<dbReference type="PANTHER" id="PTHR37947">
    <property type="entry name" value="BLL2462 PROTEIN"/>
    <property type="match status" value="1"/>
</dbReference>